<dbReference type="AlphaFoldDB" id="A0A067BQ52"/>
<dbReference type="OrthoDB" id="10578854at2759"/>
<reference evidence="1 2" key="1">
    <citation type="journal article" date="2013" name="PLoS Genet.">
        <title>Distinctive expansion of potential virulence genes in the genome of the oomycete fish pathogen Saprolegnia parasitica.</title>
        <authorList>
            <person name="Jiang R.H."/>
            <person name="de Bruijn I."/>
            <person name="Haas B.J."/>
            <person name="Belmonte R."/>
            <person name="Lobach L."/>
            <person name="Christie J."/>
            <person name="van den Ackerveken G."/>
            <person name="Bottin A."/>
            <person name="Bulone V."/>
            <person name="Diaz-Moreno S.M."/>
            <person name="Dumas B."/>
            <person name="Fan L."/>
            <person name="Gaulin E."/>
            <person name="Govers F."/>
            <person name="Grenville-Briggs L.J."/>
            <person name="Horner N.R."/>
            <person name="Levin J.Z."/>
            <person name="Mammella M."/>
            <person name="Meijer H.J."/>
            <person name="Morris P."/>
            <person name="Nusbaum C."/>
            <person name="Oome S."/>
            <person name="Phillips A.J."/>
            <person name="van Rooyen D."/>
            <person name="Rzeszutek E."/>
            <person name="Saraiva M."/>
            <person name="Secombes C.J."/>
            <person name="Seidl M.F."/>
            <person name="Snel B."/>
            <person name="Stassen J.H."/>
            <person name="Sykes S."/>
            <person name="Tripathy S."/>
            <person name="van den Berg H."/>
            <person name="Vega-Arreguin J.C."/>
            <person name="Wawra S."/>
            <person name="Young S.K."/>
            <person name="Zeng Q."/>
            <person name="Dieguez-Uribeondo J."/>
            <person name="Russ C."/>
            <person name="Tyler B.M."/>
            <person name="van West P."/>
        </authorList>
    </citation>
    <scope>NUCLEOTIDE SEQUENCE [LARGE SCALE GENOMIC DNA]</scope>
    <source>
        <strain evidence="1 2">CBS 223.65</strain>
    </source>
</reference>
<accession>A0A067BQ52</accession>
<dbReference type="EMBL" id="KK583921">
    <property type="protein sequence ID" value="KDO16797.1"/>
    <property type="molecule type" value="Genomic_DNA"/>
</dbReference>
<dbReference type="RefSeq" id="XP_012212495.1">
    <property type="nucleotide sequence ID" value="XM_012357105.1"/>
</dbReference>
<dbReference type="KEGG" id="spar:SPRG_17714"/>
<name>A0A067BQ52_SAPPC</name>
<proteinExistence type="predicted"/>
<evidence type="ECO:0000313" key="2">
    <source>
        <dbReference type="Proteomes" id="UP000030745"/>
    </source>
</evidence>
<dbReference type="Proteomes" id="UP000030745">
    <property type="component" value="Unassembled WGS sequence"/>
</dbReference>
<protein>
    <submittedName>
        <fullName evidence="1">Uncharacterized protein</fullName>
    </submittedName>
</protein>
<dbReference type="GeneID" id="24139244"/>
<evidence type="ECO:0000313" key="1">
    <source>
        <dbReference type="EMBL" id="KDO16797.1"/>
    </source>
</evidence>
<sequence length="86" mass="9627">MHLHEANRATDEDALNLAVELFNKHATALGLSHVDEDMFMDLATLLPRLPVLEKMLTQMSCEVLVVEDAPTDDQDVWVTVRSSGHK</sequence>
<keyword evidence="2" id="KW-1185">Reference proteome</keyword>
<organism evidence="1 2">
    <name type="scientific">Saprolegnia parasitica (strain CBS 223.65)</name>
    <dbReference type="NCBI Taxonomy" id="695850"/>
    <lineage>
        <taxon>Eukaryota</taxon>
        <taxon>Sar</taxon>
        <taxon>Stramenopiles</taxon>
        <taxon>Oomycota</taxon>
        <taxon>Saprolegniomycetes</taxon>
        <taxon>Saprolegniales</taxon>
        <taxon>Saprolegniaceae</taxon>
        <taxon>Saprolegnia</taxon>
    </lineage>
</organism>
<dbReference type="VEuPathDB" id="FungiDB:SPRG_17714"/>
<gene>
    <name evidence="1" type="ORF">SPRG_17714</name>
</gene>